<dbReference type="InterPro" id="IPR009325">
    <property type="entry name" value="DUF983"/>
</dbReference>
<keyword evidence="1" id="KW-1133">Transmembrane helix</keyword>
<dbReference type="AlphaFoldDB" id="A0A3S0AKL5"/>
<evidence type="ECO:0000313" key="2">
    <source>
        <dbReference type="EMBL" id="RTE52322.1"/>
    </source>
</evidence>
<proteinExistence type="predicted"/>
<reference evidence="2 3" key="1">
    <citation type="submission" date="2018-11" db="EMBL/GenBank/DDBJ databases">
        <title>Arenibacter aquaticus sp.nov., a marine bacterium isolated from surface seawater in the South China Sea.</title>
        <authorList>
            <person name="Guo J."/>
            <person name="Sun J."/>
        </authorList>
    </citation>
    <scope>NUCLEOTIDE SEQUENCE [LARGE SCALE GENOMIC DNA]</scope>
    <source>
        <strain evidence="2 3">GUO666</strain>
    </source>
</reference>
<dbReference type="RefSeq" id="WP_126164008.1">
    <property type="nucleotide sequence ID" value="NZ_RQPJ01000021.1"/>
</dbReference>
<dbReference type="OrthoDB" id="9790326at2"/>
<dbReference type="Proteomes" id="UP000267585">
    <property type="component" value="Unassembled WGS sequence"/>
</dbReference>
<sequence length="116" mass="13377">MTAINIFKGKCPNCKTGNIFSSNGNSILFRMPEMRKICKNCNYKFEVEPGFFYGAMFVSYALACAQMIACFVITWAILKIPIVYIFLSVVSIALLSSAFNFRLSRTIWMYLFYKKR</sequence>
<keyword evidence="1" id="KW-0472">Membrane</keyword>
<dbReference type="EMBL" id="RQPJ01000021">
    <property type="protein sequence ID" value="RTE52322.1"/>
    <property type="molecule type" value="Genomic_DNA"/>
</dbReference>
<keyword evidence="3" id="KW-1185">Reference proteome</keyword>
<feature type="transmembrane region" description="Helical" evidence="1">
    <location>
        <begin position="82"/>
        <end position="101"/>
    </location>
</feature>
<evidence type="ECO:0000313" key="3">
    <source>
        <dbReference type="Proteomes" id="UP000267585"/>
    </source>
</evidence>
<gene>
    <name evidence="2" type="ORF">EHW67_19275</name>
</gene>
<protein>
    <submittedName>
        <fullName evidence="2">DUF983 domain-containing protein</fullName>
    </submittedName>
</protein>
<comment type="caution">
    <text evidence="2">The sequence shown here is derived from an EMBL/GenBank/DDBJ whole genome shotgun (WGS) entry which is preliminary data.</text>
</comment>
<keyword evidence="1" id="KW-0812">Transmembrane</keyword>
<feature type="transmembrane region" description="Helical" evidence="1">
    <location>
        <begin position="51"/>
        <end position="76"/>
    </location>
</feature>
<name>A0A3S0AKL5_9FLAO</name>
<evidence type="ECO:0000256" key="1">
    <source>
        <dbReference type="SAM" id="Phobius"/>
    </source>
</evidence>
<dbReference type="Pfam" id="PF06170">
    <property type="entry name" value="DUF983"/>
    <property type="match status" value="1"/>
</dbReference>
<accession>A0A3S0AKL5</accession>
<organism evidence="2 3">
    <name type="scientific">Arenibacter aquaticus</name>
    <dbReference type="NCBI Taxonomy" id="2489054"/>
    <lineage>
        <taxon>Bacteria</taxon>
        <taxon>Pseudomonadati</taxon>
        <taxon>Bacteroidota</taxon>
        <taxon>Flavobacteriia</taxon>
        <taxon>Flavobacteriales</taxon>
        <taxon>Flavobacteriaceae</taxon>
        <taxon>Arenibacter</taxon>
    </lineage>
</organism>